<keyword evidence="5 7" id="KW-0547">Nucleotide-binding</keyword>
<keyword evidence="4 7" id="KW-0479">Metal-binding</keyword>
<dbReference type="RefSeq" id="WP_310010337.1">
    <property type="nucleotide sequence ID" value="NZ_JAVDQT010000001.1"/>
</dbReference>
<dbReference type="NCBIfam" id="TIGR00087">
    <property type="entry name" value="surE"/>
    <property type="match status" value="1"/>
</dbReference>
<gene>
    <name evidence="7" type="primary">surE</name>
    <name evidence="9" type="ORF">J2782_000848</name>
</gene>
<organism evidence="9 10">
    <name type="scientific">Brucella pseudogrignonensis</name>
    <dbReference type="NCBI Taxonomy" id="419475"/>
    <lineage>
        <taxon>Bacteria</taxon>
        <taxon>Pseudomonadati</taxon>
        <taxon>Pseudomonadota</taxon>
        <taxon>Alphaproteobacteria</taxon>
        <taxon>Hyphomicrobiales</taxon>
        <taxon>Brucellaceae</taxon>
        <taxon>Brucella/Ochrobactrum group</taxon>
        <taxon>Brucella</taxon>
    </lineage>
</organism>
<dbReference type="Pfam" id="PF01975">
    <property type="entry name" value="SurE"/>
    <property type="match status" value="1"/>
</dbReference>
<dbReference type="NCBIfam" id="NF001490">
    <property type="entry name" value="PRK00346.1-4"/>
    <property type="match status" value="1"/>
</dbReference>
<comment type="function">
    <text evidence="7">Nucleotidase that shows phosphatase activity on nucleoside 5'-monophosphates.</text>
</comment>
<feature type="binding site" evidence="7">
    <location>
        <position position="9"/>
    </location>
    <ligand>
        <name>a divalent metal cation</name>
        <dbReference type="ChEBI" id="CHEBI:60240"/>
    </ligand>
</feature>
<dbReference type="SUPFAM" id="SSF64167">
    <property type="entry name" value="SurE-like"/>
    <property type="match status" value="1"/>
</dbReference>
<sequence length="260" mass="28202">MRILLTNDDGIHAEGLAVLERIARKLSDDVWVVAPETDQSGLAHSLTLSEPLRLRQIDERHFALRGTPTDCVIMGVRHVLPEVPDLILSGVNSGANMADDVTYSGTVAGAMEGTLLGVKAIALSQEYDYDDGRRVLPWETAETHAPELIKKLVEAGWPEGVLINLNFPNCAPDAVKGTRVTAQGKLSHDARLDERRDGRGFPYFWLQFGRTKAEVAVDSDVAAIKGDFISVTPLQLDLTAQKVRADLSKALGVEALGVEA</sequence>
<reference evidence="9 10" key="1">
    <citation type="submission" date="2023-07" db="EMBL/GenBank/DDBJ databases">
        <title>Sorghum-associated microbial communities from plants grown in Nebraska, USA.</title>
        <authorList>
            <person name="Schachtman D."/>
        </authorList>
    </citation>
    <scope>NUCLEOTIDE SEQUENCE [LARGE SCALE GENOMIC DNA]</scope>
    <source>
        <strain evidence="9 10">DS1730</strain>
    </source>
</reference>
<evidence type="ECO:0000256" key="2">
    <source>
        <dbReference type="ARBA" id="ARBA00011062"/>
    </source>
</evidence>
<evidence type="ECO:0000256" key="1">
    <source>
        <dbReference type="ARBA" id="ARBA00000815"/>
    </source>
</evidence>
<comment type="catalytic activity">
    <reaction evidence="1 7">
        <text>a ribonucleoside 5'-phosphate + H2O = a ribonucleoside + phosphate</text>
        <dbReference type="Rhea" id="RHEA:12484"/>
        <dbReference type="ChEBI" id="CHEBI:15377"/>
        <dbReference type="ChEBI" id="CHEBI:18254"/>
        <dbReference type="ChEBI" id="CHEBI:43474"/>
        <dbReference type="ChEBI" id="CHEBI:58043"/>
        <dbReference type="EC" id="3.1.3.5"/>
    </reaction>
</comment>
<dbReference type="Gene3D" id="3.40.1210.10">
    <property type="entry name" value="Survival protein SurE-like phosphatase/nucleotidase"/>
    <property type="match status" value="1"/>
</dbReference>
<dbReference type="Proteomes" id="UP001184614">
    <property type="component" value="Unassembled WGS sequence"/>
</dbReference>
<dbReference type="InterPro" id="IPR002828">
    <property type="entry name" value="SurE-like_Pase/nucleotidase"/>
</dbReference>
<keyword evidence="6 7" id="KW-0378">Hydrolase</keyword>
<comment type="similarity">
    <text evidence="2 7">Belongs to the SurE nucleotidase family.</text>
</comment>
<keyword evidence="3 7" id="KW-0963">Cytoplasm</keyword>
<dbReference type="EMBL" id="JAVDQT010000001">
    <property type="protein sequence ID" value="MDR6431143.1"/>
    <property type="molecule type" value="Genomic_DNA"/>
</dbReference>
<feature type="domain" description="Survival protein SurE-like phosphatase/nucleotidase" evidence="8">
    <location>
        <begin position="3"/>
        <end position="186"/>
    </location>
</feature>
<dbReference type="EC" id="3.1.3.5" evidence="7"/>
<dbReference type="InterPro" id="IPR030048">
    <property type="entry name" value="SurE"/>
</dbReference>
<proteinExistence type="inferred from homology"/>
<feature type="binding site" evidence="7">
    <location>
        <position position="92"/>
    </location>
    <ligand>
        <name>a divalent metal cation</name>
        <dbReference type="ChEBI" id="CHEBI:60240"/>
    </ligand>
</feature>
<evidence type="ECO:0000256" key="4">
    <source>
        <dbReference type="ARBA" id="ARBA00022723"/>
    </source>
</evidence>
<keyword evidence="10" id="KW-1185">Reference proteome</keyword>
<dbReference type="PANTHER" id="PTHR30457">
    <property type="entry name" value="5'-NUCLEOTIDASE SURE"/>
    <property type="match status" value="1"/>
</dbReference>
<evidence type="ECO:0000313" key="9">
    <source>
        <dbReference type="EMBL" id="MDR6431143.1"/>
    </source>
</evidence>
<evidence type="ECO:0000256" key="6">
    <source>
        <dbReference type="ARBA" id="ARBA00022801"/>
    </source>
</evidence>
<dbReference type="HAMAP" id="MF_00060">
    <property type="entry name" value="SurE"/>
    <property type="match status" value="1"/>
</dbReference>
<comment type="cofactor">
    <cofactor evidence="7">
        <name>a divalent metal cation</name>
        <dbReference type="ChEBI" id="CHEBI:60240"/>
    </cofactor>
    <text evidence="7">Binds 1 divalent metal cation per subunit.</text>
</comment>
<evidence type="ECO:0000256" key="3">
    <source>
        <dbReference type="ARBA" id="ARBA00022490"/>
    </source>
</evidence>
<evidence type="ECO:0000256" key="5">
    <source>
        <dbReference type="ARBA" id="ARBA00022741"/>
    </source>
</evidence>
<feature type="binding site" evidence="7">
    <location>
        <position position="40"/>
    </location>
    <ligand>
        <name>a divalent metal cation</name>
        <dbReference type="ChEBI" id="CHEBI:60240"/>
    </ligand>
</feature>
<feature type="binding site" evidence="7">
    <location>
        <position position="8"/>
    </location>
    <ligand>
        <name>a divalent metal cation</name>
        <dbReference type="ChEBI" id="CHEBI:60240"/>
    </ligand>
</feature>
<protein>
    <recommendedName>
        <fullName evidence="7">5'-nucleotidase SurE</fullName>
        <ecNumber evidence="7">3.1.3.5</ecNumber>
    </recommendedName>
    <alternativeName>
        <fullName evidence="7">Nucleoside 5'-monophosphate phosphohydrolase</fullName>
    </alternativeName>
</protein>
<evidence type="ECO:0000313" key="10">
    <source>
        <dbReference type="Proteomes" id="UP001184614"/>
    </source>
</evidence>
<evidence type="ECO:0000256" key="7">
    <source>
        <dbReference type="HAMAP-Rule" id="MF_00060"/>
    </source>
</evidence>
<dbReference type="GO" id="GO:0008253">
    <property type="term" value="F:5'-nucleotidase activity"/>
    <property type="evidence" value="ECO:0007669"/>
    <property type="project" value="UniProtKB-EC"/>
</dbReference>
<comment type="caution">
    <text evidence="9">The sequence shown here is derived from an EMBL/GenBank/DDBJ whole genome shotgun (WGS) entry which is preliminary data.</text>
</comment>
<comment type="subcellular location">
    <subcellularLocation>
        <location evidence="7">Cytoplasm</location>
    </subcellularLocation>
</comment>
<accession>A0ABU1M515</accession>
<evidence type="ECO:0000259" key="8">
    <source>
        <dbReference type="Pfam" id="PF01975"/>
    </source>
</evidence>
<dbReference type="InterPro" id="IPR036523">
    <property type="entry name" value="SurE-like_sf"/>
</dbReference>
<dbReference type="PANTHER" id="PTHR30457:SF12">
    <property type="entry name" value="5'_3'-NUCLEOTIDASE SURE"/>
    <property type="match status" value="1"/>
</dbReference>
<name>A0ABU1M515_9HYPH</name>